<dbReference type="InterPro" id="IPR004881">
    <property type="entry name" value="Ribosome_biogen_GTPase_RsgA"/>
</dbReference>
<feature type="binding site" evidence="10">
    <location>
        <begin position="161"/>
        <end position="164"/>
    </location>
    <ligand>
        <name>GTP</name>
        <dbReference type="ChEBI" id="CHEBI:37565"/>
    </ligand>
</feature>
<dbReference type="EMBL" id="CP159307">
    <property type="protein sequence ID" value="XCH33914.1"/>
    <property type="molecule type" value="Genomic_DNA"/>
</dbReference>
<dbReference type="SUPFAM" id="SSF52540">
    <property type="entry name" value="P-loop containing nucleoside triphosphate hydrolases"/>
    <property type="match status" value="1"/>
</dbReference>
<evidence type="ECO:0000256" key="1">
    <source>
        <dbReference type="ARBA" id="ARBA00022490"/>
    </source>
</evidence>
<dbReference type="Gene3D" id="3.40.50.300">
    <property type="entry name" value="P-loop containing nucleotide triphosphate hydrolases"/>
    <property type="match status" value="1"/>
</dbReference>
<dbReference type="RefSeq" id="WP_353715105.1">
    <property type="nucleotide sequence ID" value="NZ_CP159307.1"/>
</dbReference>
<dbReference type="PANTHER" id="PTHR32120:SF10">
    <property type="entry name" value="SMALL RIBOSOMAL SUBUNIT BIOGENESIS GTPASE RSGA"/>
    <property type="match status" value="1"/>
</dbReference>
<evidence type="ECO:0000256" key="5">
    <source>
        <dbReference type="ARBA" id="ARBA00022741"/>
    </source>
</evidence>
<feature type="binding site" evidence="10">
    <location>
        <position position="294"/>
    </location>
    <ligand>
        <name>Zn(2+)</name>
        <dbReference type="ChEBI" id="CHEBI:29105"/>
    </ligand>
</feature>
<dbReference type="InterPro" id="IPR030378">
    <property type="entry name" value="G_CP_dom"/>
</dbReference>
<feature type="binding site" evidence="10">
    <location>
        <position position="301"/>
    </location>
    <ligand>
        <name>Zn(2+)</name>
        <dbReference type="ChEBI" id="CHEBI:29105"/>
    </ligand>
</feature>
<dbReference type="GO" id="GO:0019843">
    <property type="term" value="F:rRNA binding"/>
    <property type="evidence" value="ECO:0007669"/>
    <property type="project" value="UniProtKB-KW"/>
</dbReference>
<evidence type="ECO:0000313" key="13">
    <source>
        <dbReference type="EMBL" id="XCH33914.1"/>
    </source>
</evidence>
<evidence type="ECO:0000256" key="4">
    <source>
        <dbReference type="ARBA" id="ARBA00022730"/>
    </source>
</evidence>
<protein>
    <recommendedName>
        <fullName evidence="10">Small ribosomal subunit biogenesis GTPase RsgA</fullName>
        <ecNumber evidence="10">3.6.1.-</ecNumber>
    </recommendedName>
</protein>
<dbReference type="PROSITE" id="PS51721">
    <property type="entry name" value="G_CP"/>
    <property type="match status" value="1"/>
</dbReference>
<dbReference type="GO" id="GO:0005525">
    <property type="term" value="F:GTP binding"/>
    <property type="evidence" value="ECO:0007669"/>
    <property type="project" value="UniProtKB-UniRule"/>
</dbReference>
<name>A0AAU8GCW5_9CHLR</name>
<evidence type="ECO:0000256" key="8">
    <source>
        <dbReference type="ARBA" id="ARBA00022884"/>
    </source>
</evidence>
<keyword evidence="8 10" id="KW-0694">RNA-binding</keyword>
<evidence type="ECO:0000259" key="11">
    <source>
        <dbReference type="PROSITE" id="PS50936"/>
    </source>
</evidence>
<gene>
    <name evidence="10 13" type="primary">rsgA</name>
    <name evidence="13" type="ORF">ABV300_03305</name>
</gene>
<keyword evidence="7 10" id="KW-0862">Zinc</keyword>
<evidence type="ECO:0000259" key="12">
    <source>
        <dbReference type="PROSITE" id="PS51721"/>
    </source>
</evidence>
<evidence type="ECO:0000256" key="7">
    <source>
        <dbReference type="ARBA" id="ARBA00022833"/>
    </source>
</evidence>
<keyword evidence="4 10" id="KW-0699">rRNA-binding</keyword>
<keyword evidence="2 10" id="KW-0690">Ribosome biogenesis</keyword>
<dbReference type="CDD" id="cd01854">
    <property type="entry name" value="YjeQ_EngC"/>
    <property type="match status" value="1"/>
</dbReference>
<keyword evidence="5 10" id="KW-0547">Nucleotide-binding</keyword>
<reference evidence="13" key="1">
    <citation type="submission" date="2024-06" db="EMBL/GenBank/DDBJ databases">
        <title>A Novel Isolate, Dehalogenimonas sp. Strain 4OHTPN, Dechlorinates Aromatic 4 Hydroxy chlorothalonil by a Novel Reductive Dehalogenase.</title>
        <authorList>
            <person name="Liu G."/>
        </authorList>
    </citation>
    <scope>NUCLEOTIDE SEQUENCE</scope>
    <source>
        <strain evidence="13">4OHTPN</strain>
    </source>
</reference>
<dbReference type="InterPro" id="IPR010914">
    <property type="entry name" value="RsgA_GTPase_dom"/>
</dbReference>
<dbReference type="PROSITE" id="PS50936">
    <property type="entry name" value="ENGC_GTPASE"/>
    <property type="match status" value="1"/>
</dbReference>
<comment type="cofactor">
    <cofactor evidence="10">
        <name>Zn(2+)</name>
        <dbReference type="ChEBI" id="CHEBI:29105"/>
    </cofactor>
    <text evidence="10">Binds 1 zinc ion per subunit.</text>
</comment>
<feature type="binding site" evidence="10">
    <location>
        <position position="299"/>
    </location>
    <ligand>
        <name>Zn(2+)</name>
        <dbReference type="ChEBI" id="CHEBI:29105"/>
    </ligand>
</feature>
<comment type="subunit">
    <text evidence="10">Monomer. Associates with 30S ribosomal subunit, binds 16S rRNA.</text>
</comment>
<dbReference type="NCBIfam" id="TIGR00157">
    <property type="entry name" value="ribosome small subunit-dependent GTPase A"/>
    <property type="match status" value="1"/>
</dbReference>
<dbReference type="AlphaFoldDB" id="A0AAU8GCW5"/>
<proteinExistence type="inferred from homology"/>
<keyword evidence="6 10" id="KW-0378">Hydrolase</keyword>
<dbReference type="GO" id="GO:0003924">
    <property type="term" value="F:GTPase activity"/>
    <property type="evidence" value="ECO:0007669"/>
    <property type="project" value="UniProtKB-UniRule"/>
</dbReference>
<dbReference type="GO" id="GO:0046872">
    <property type="term" value="F:metal ion binding"/>
    <property type="evidence" value="ECO:0007669"/>
    <property type="project" value="UniProtKB-KW"/>
</dbReference>
<dbReference type="EC" id="3.6.1.-" evidence="10"/>
<feature type="domain" description="EngC GTPase" evidence="11">
    <location>
        <begin position="120"/>
        <end position="269"/>
    </location>
</feature>
<comment type="subcellular location">
    <subcellularLocation>
        <location evidence="10">Cytoplasm</location>
    </subcellularLocation>
</comment>
<evidence type="ECO:0000256" key="3">
    <source>
        <dbReference type="ARBA" id="ARBA00022723"/>
    </source>
</evidence>
<feature type="binding site" evidence="10">
    <location>
        <position position="307"/>
    </location>
    <ligand>
        <name>Zn(2+)</name>
        <dbReference type="ChEBI" id="CHEBI:29105"/>
    </ligand>
</feature>
<accession>A0AAU8GCW5</accession>
<dbReference type="Gene3D" id="1.10.40.50">
    <property type="entry name" value="Probable gtpase engc, domain 3"/>
    <property type="match status" value="1"/>
</dbReference>
<dbReference type="PANTHER" id="PTHR32120">
    <property type="entry name" value="SMALL RIBOSOMAL SUBUNIT BIOGENESIS GTPASE RSGA"/>
    <property type="match status" value="1"/>
</dbReference>
<dbReference type="InterPro" id="IPR027417">
    <property type="entry name" value="P-loop_NTPase"/>
</dbReference>
<dbReference type="GO" id="GO:0005737">
    <property type="term" value="C:cytoplasm"/>
    <property type="evidence" value="ECO:0007669"/>
    <property type="project" value="UniProtKB-SubCell"/>
</dbReference>
<evidence type="ECO:0000256" key="6">
    <source>
        <dbReference type="ARBA" id="ARBA00022801"/>
    </source>
</evidence>
<organism evidence="13">
    <name type="scientific">Dehalogenimonas sp. 4OHTPN</name>
    <dbReference type="NCBI Taxonomy" id="3166643"/>
    <lineage>
        <taxon>Bacteria</taxon>
        <taxon>Bacillati</taxon>
        <taxon>Chloroflexota</taxon>
        <taxon>Dehalococcoidia</taxon>
        <taxon>Dehalococcoidales</taxon>
        <taxon>Dehalococcoidaceae</taxon>
        <taxon>Dehalogenimonas</taxon>
    </lineage>
</organism>
<dbReference type="GO" id="GO:0042274">
    <property type="term" value="P:ribosomal small subunit biogenesis"/>
    <property type="evidence" value="ECO:0007669"/>
    <property type="project" value="UniProtKB-UniRule"/>
</dbReference>
<dbReference type="HAMAP" id="MF_01820">
    <property type="entry name" value="GTPase_RsgA"/>
    <property type="match status" value="1"/>
</dbReference>
<comment type="function">
    <text evidence="10">One of several proteins that assist in the late maturation steps of the functional core of the 30S ribosomal subunit. Helps release RbfA from mature subunits. May play a role in the assembly of ribosomal proteins into the subunit. Circularly permuted GTPase that catalyzes slow GTP hydrolysis, GTPase activity is stimulated by the 30S ribosomal subunit.</text>
</comment>
<evidence type="ECO:0000256" key="9">
    <source>
        <dbReference type="ARBA" id="ARBA00023134"/>
    </source>
</evidence>
<keyword evidence="3 10" id="KW-0479">Metal-binding</keyword>
<evidence type="ECO:0000256" key="10">
    <source>
        <dbReference type="HAMAP-Rule" id="MF_01820"/>
    </source>
</evidence>
<comment type="caution">
    <text evidence="10">Lacks conserved residue(s) required for the propagation of feature annotation.</text>
</comment>
<dbReference type="Pfam" id="PF03193">
    <property type="entry name" value="RsgA_GTPase"/>
    <property type="match status" value="1"/>
</dbReference>
<comment type="similarity">
    <text evidence="10">Belongs to the TRAFAC class YlqF/YawG GTPase family. RsgA subfamily.</text>
</comment>
<keyword evidence="9 10" id="KW-0342">GTP-binding</keyword>
<evidence type="ECO:0000256" key="2">
    <source>
        <dbReference type="ARBA" id="ARBA00022517"/>
    </source>
</evidence>
<feature type="domain" description="CP-type G" evidence="12">
    <location>
        <begin position="111"/>
        <end position="271"/>
    </location>
</feature>
<keyword evidence="1 10" id="KW-0963">Cytoplasm</keyword>
<sequence length="368" mass="40377">MNDQPTDSRSQDLRVLGWNPFFKEHFQQLNIPDTVPARVISESKDLFQVQGAFGVFSAEIAGKMRYLLEADSLYPAVGDWVAVKPLAGENKAVIQSVLPRKSKFSRQAAGERTAEQIVAANIDTVFIVSGLDGGRSFNLRRIERYLTLAWSSGAAPVMVLNKADVCPGVEKFILEVEAIAPGVPVHAVSAWERTGLEALAPYLSEGSAVAFLGSSGVGKSALINALLGQEKQQTGEVRPDDRMGRHTTTRRELMLVPSGGMVIDTPGMRQIQMWAGEDDLQGAFADIEMLARECRYADCGHSGEPGCAVRAAMEQGELHPARLASYRKLGNEINYLAAREMQSARQYEKQKWKPIAKLVKEIKRSESD</sequence>